<dbReference type="GO" id="GO:0005737">
    <property type="term" value="C:cytoplasm"/>
    <property type="evidence" value="ECO:0007669"/>
    <property type="project" value="TreeGrafter"/>
</dbReference>
<evidence type="ECO:0000313" key="6">
    <source>
        <dbReference type="Proteomes" id="UP000218231"/>
    </source>
</evidence>
<organism evidence="5 6">
    <name type="scientific">Diploscapter pachys</name>
    <dbReference type="NCBI Taxonomy" id="2018661"/>
    <lineage>
        <taxon>Eukaryota</taxon>
        <taxon>Metazoa</taxon>
        <taxon>Ecdysozoa</taxon>
        <taxon>Nematoda</taxon>
        <taxon>Chromadorea</taxon>
        <taxon>Rhabditida</taxon>
        <taxon>Rhabditina</taxon>
        <taxon>Rhabditomorpha</taxon>
        <taxon>Rhabditoidea</taxon>
        <taxon>Rhabditidae</taxon>
        <taxon>Diploscapter</taxon>
    </lineage>
</organism>
<evidence type="ECO:0000313" key="5">
    <source>
        <dbReference type="EMBL" id="PAV61788.1"/>
    </source>
</evidence>
<evidence type="ECO:0000256" key="2">
    <source>
        <dbReference type="SAM" id="MobiDB-lite"/>
    </source>
</evidence>
<dbReference type="STRING" id="2018661.A0A2A2JJ77"/>
<dbReference type="PANTHER" id="PTHR11188:SF173">
    <property type="entry name" value="PROTEIN TTM-2"/>
    <property type="match status" value="1"/>
</dbReference>
<gene>
    <name evidence="5" type="ORF">WR25_22401</name>
</gene>
<comment type="similarity">
    <text evidence="1">Belongs to the arrestin family.</text>
</comment>
<dbReference type="Pfam" id="PF00339">
    <property type="entry name" value="Arrestin_N"/>
    <property type="match status" value="1"/>
</dbReference>
<protein>
    <submittedName>
        <fullName evidence="5">Uncharacterized protein</fullName>
    </submittedName>
</protein>
<dbReference type="AlphaFoldDB" id="A0A2A2JJ77"/>
<dbReference type="GO" id="GO:0015031">
    <property type="term" value="P:protein transport"/>
    <property type="evidence" value="ECO:0007669"/>
    <property type="project" value="TreeGrafter"/>
</dbReference>
<dbReference type="Proteomes" id="UP000218231">
    <property type="component" value="Unassembled WGS sequence"/>
</dbReference>
<dbReference type="InterPro" id="IPR014752">
    <property type="entry name" value="Arrestin-like_C"/>
</dbReference>
<name>A0A2A2JJ77_9BILA</name>
<accession>A0A2A2JJ77</accession>
<dbReference type="InterPro" id="IPR011021">
    <property type="entry name" value="Arrestin-like_N"/>
</dbReference>
<keyword evidence="6" id="KW-1185">Reference proteome</keyword>
<comment type="caution">
    <text evidence="5">The sequence shown here is derived from an EMBL/GenBank/DDBJ whole genome shotgun (WGS) entry which is preliminary data.</text>
</comment>
<dbReference type="PANTHER" id="PTHR11188">
    <property type="entry name" value="ARRESTIN DOMAIN CONTAINING PROTEIN"/>
    <property type="match status" value="1"/>
</dbReference>
<sequence length="397" mass="44396">MQPTINIDISLDKPVYNDEEKIQGRVSIEARPTCEIDSVEARLYGIADAHFTTDGRQFVNKRVIIDELSEIWRNCSLEELLSLGSAGPSSQKLSVTQLTLPFTILLPPNLPPSFYEPLSLVTVRYSIEIRILKNNTCICVQHLPFAIQPPAPLERPSIKQADSIHSREFKYPKDRSIVVECRLRKSQFTPTERIDARIGVYNRWKASLRYVHLSIVKCIQIEGQDCTGKSEKKLVTVQTTGVGLPFEKKKVSVRESYSFEPQFNIPALCPSMSIPGLVRCDYLLKIDVGTSHTCILATLTAHQALSKFTRLIEIESRMNKILKFMPYFQIPITIVSESSTPAIQDDLVSLLDMPSSTPSSPNSSEASYSASPSPPTDFITQSNNPNLRPTAVIDLLA</sequence>
<dbReference type="InterPro" id="IPR050357">
    <property type="entry name" value="Arrestin_domain-protein"/>
</dbReference>
<dbReference type="InterPro" id="IPR011022">
    <property type="entry name" value="Arrestin_C-like"/>
</dbReference>
<dbReference type="Pfam" id="PF02752">
    <property type="entry name" value="Arrestin_C"/>
    <property type="match status" value="1"/>
</dbReference>
<dbReference type="Gene3D" id="2.60.40.640">
    <property type="match status" value="2"/>
</dbReference>
<feature type="region of interest" description="Disordered" evidence="2">
    <location>
        <begin position="353"/>
        <end position="385"/>
    </location>
</feature>
<dbReference type="OrthoDB" id="2333384at2759"/>
<dbReference type="EMBL" id="LIAE01010398">
    <property type="protein sequence ID" value="PAV61788.1"/>
    <property type="molecule type" value="Genomic_DNA"/>
</dbReference>
<dbReference type="SUPFAM" id="SSF81296">
    <property type="entry name" value="E set domains"/>
    <property type="match status" value="2"/>
</dbReference>
<feature type="compositionally biased region" description="Low complexity" evidence="2">
    <location>
        <begin position="354"/>
        <end position="371"/>
    </location>
</feature>
<dbReference type="InterPro" id="IPR014756">
    <property type="entry name" value="Ig_E-set"/>
</dbReference>
<feature type="domain" description="Arrestin C-terminal-like" evidence="4">
    <location>
        <begin position="175"/>
        <end position="296"/>
    </location>
</feature>
<feature type="domain" description="Arrestin-like N-terminal" evidence="3">
    <location>
        <begin position="7"/>
        <end position="135"/>
    </location>
</feature>
<proteinExistence type="inferred from homology"/>
<reference evidence="5 6" key="1">
    <citation type="journal article" date="2017" name="Curr. Biol.">
        <title>Genome architecture and evolution of a unichromosomal asexual nematode.</title>
        <authorList>
            <person name="Fradin H."/>
            <person name="Zegar C."/>
            <person name="Gutwein M."/>
            <person name="Lucas J."/>
            <person name="Kovtun M."/>
            <person name="Corcoran D."/>
            <person name="Baugh L.R."/>
            <person name="Kiontke K."/>
            <person name="Gunsalus K."/>
            <person name="Fitch D.H."/>
            <person name="Piano F."/>
        </authorList>
    </citation>
    <scope>NUCLEOTIDE SEQUENCE [LARGE SCALE GENOMIC DNA]</scope>
    <source>
        <strain evidence="5">PF1309</strain>
    </source>
</reference>
<evidence type="ECO:0000259" key="4">
    <source>
        <dbReference type="Pfam" id="PF02752"/>
    </source>
</evidence>
<evidence type="ECO:0000256" key="1">
    <source>
        <dbReference type="ARBA" id="ARBA00005298"/>
    </source>
</evidence>
<evidence type="ECO:0000259" key="3">
    <source>
        <dbReference type="Pfam" id="PF00339"/>
    </source>
</evidence>